<comment type="caution">
    <text evidence="11">The sequence shown here is derived from an EMBL/GenBank/DDBJ whole genome shotgun (WGS) entry which is preliminary data.</text>
</comment>
<dbReference type="InterPro" id="IPR000169">
    <property type="entry name" value="Pept_cys_AS"/>
</dbReference>
<dbReference type="SMART" id="SM00848">
    <property type="entry name" value="Inhibitor_I29"/>
    <property type="match status" value="1"/>
</dbReference>
<dbReference type="Gene3D" id="3.90.70.10">
    <property type="entry name" value="Cysteine proteinases"/>
    <property type="match status" value="1"/>
</dbReference>
<keyword evidence="3" id="KW-0378">Hydrolase</keyword>
<keyword evidence="7" id="KW-0325">Glycoprotein</keyword>
<evidence type="ECO:0000256" key="2">
    <source>
        <dbReference type="ARBA" id="ARBA00022670"/>
    </source>
</evidence>
<keyword evidence="5" id="KW-0865">Zymogen</keyword>
<keyword evidence="4" id="KW-0788">Thiol protease</keyword>
<evidence type="ECO:0000313" key="11">
    <source>
        <dbReference type="EMBL" id="KAK4259617.1"/>
    </source>
</evidence>
<dbReference type="Pfam" id="PF00112">
    <property type="entry name" value="Peptidase_C1"/>
    <property type="match status" value="1"/>
</dbReference>
<reference evidence="11" key="1">
    <citation type="submission" date="2023-10" db="EMBL/GenBank/DDBJ databases">
        <title>Chromosome-level genome of the transformable northern wattle, Acacia crassicarpa.</title>
        <authorList>
            <person name="Massaro I."/>
            <person name="Sinha N.R."/>
            <person name="Poethig S."/>
            <person name="Leichty A.R."/>
        </authorList>
    </citation>
    <scope>NUCLEOTIDE SEQUENCE</scope>
    <source>
        <strain evidence="11">Acra3RX</strain>
        <tissue evidence="11">Leaf</tissue>
    </source>
</reference>
<name>A0AAE1IXA1_9FABA</name>
<keyword evidence="12" id="KW-1185">Reference proteome</keyword>
<dbReference type="InterPro" id="IPR025661">
    <property type="entry name" value="Pept_asp_AS"/>
</dbReference>
<keyword evidence="2" id="KW-0645">Protease</keyword>
<dbReference type="GO" id="GO:0006508">
    <property type="term" value="P:proteolysis"/>
    <property type="evidence" value="ECO:0007669"/>
    <property type="project" value="UniProtKB-KW"/>
</dbReference>
<dbReference type="AlphaFoldDB" id="A0AAE1IXA1"/>
<keyword evidence="6" id="KW-1015">Disulfide bond</keyword>
<protein>
    <submittedName>
        <fullName evidence="11">Uncharacterized protein</fullName>
    </submittedName>
</protein>
<evidence type="ECO:0000256" key="6">
    <source>
        <dbReference type="ARBA" id="ARBA00023157"/>
    </source>
</evidence>
<dbReference type="PROSITE" id="PS00139">
    <property type="entry name" value="THIOL_PROTEASE_CYS"/>
    <property type="match status" value="1"/>
</dbReference>
<dbReference type="FunFam" id="3.90.70.10:FF:000204">
    <property type="entry name" value="Papain"/>
    <property type="match status" value="1"/>
</dbReference>
<dbReference type="InterPro" id="IPR013128">
    <property type="entry name" value="Peptidase_C1A"/>
</dbReference>
<keyword evidence="8" id="KW-0732">Signal</keyword>
<dbReference type="CDD" id="cd02248">
    <property type="entry name" value="Peptidase_C1A"/>
    <property type="match status" value="1"/>
</dbReference>
<dbReference type="SMART" id="SM00645">
    <property type="entry name" value="Pept_C1"/>
    <property type="match status" value="1"/>
</dbReference>
<evidence type="ECO:0000256" key="7">
    <source>
        <dbReference type="ARBA" id="ARBA00023180"/>
    </source>
</evidence>
<feature type="domain" description="Cathepsin propeptide inhibitor" evidence="10">
    <location>
        <begin position="44"/>
        <end position="104"/>
    </location>
</feature>
<sequence>MAFYTTTLSLCAFIWCSVIICLSSGSRTIESISPSNGEQVFEVFQQWVMEHGRNYSNAEESKTRYQIFQRNLLYITETNAKRSKSPSGHRLGLNKFADISPEEFKRVYLRLPEEAPATIAPTTSNPGYVQQKESCEEAPSSMDWRKQGVVTPVKNQHKCGCCWAFAATGAIESVNAIATGELVSLSEQELVDCDSKSQACKGGWPYYAFDWVIRNGGISKEDDYPYTAQRGYCRANMQNGAVKISSYQSVERSDGALLCAAAKQPITAALDATSLQFYQGGIYDGENCPVGAAVNHVALIVGYDSRDGTDYWIVKNSWGENWGMNGYFMIKRNTNLPDGVCSINNYASFPIATM</sequence>
<dbReference type="Pfam" id="PF08246">
    <property type="entry name" value="Inhibitor_I29"/>
    <property type="match status" value="1"/>
</dbReference>
<evidence type="ECO:0000256" key="8">
    <source>
        <dbReference type="SAM" id="SignalP"/>
    </source>
</evidence>
<evidence type="ECO:0000256" key="4">
    <source>
        <dbReference type="ARBA" id="ARBA00022807"/>
    </source>
</evidence>
<feature type="signal peptide" evidence="8">
    <location>
        <begin position="1"/>
        <end position="25"/>
    </location>
</feature>
<feature type="chain" id="PRO_5042203040" evidence="8">
    <location>
        <begin position="26"/>
        <end position="354"/>
    </location>
</feature>
<evidence type="ECO:0000259" key="10">
    <source>
        <dbReference type="SMART" id="SM00848"/>
    </source>
</evidence>
<dbReference type="InterPro" id="IPR000668">
    <property type="entry name" value="Peptidase_C1A_C"/>
</dbReference>
<dbReference type="PANTHER" id="PTHR12411">
    <property type="entry name" value="CYSTEINE PROTEASE FAMILY C1-RELATED"/>
    <property type="match status" value="1"/>
</dbReference>
<dbReference type="Proteomes" id="UP001293593">
    <property type="component" value="Unassembled WGS sequence"/>
</dbReference>
<evidence type="ECO:0000256" key="5">
    <source>
        <dbReference type="ARBA" id="ARBA00023145"/>
    </source>
</evidence>
<evidence type="ECO:0000313" key="12">
    <source>
        <dbReference type="Proteomes" id="UP001293593"/>
    </source>
</evidence>
<accession>A0AAE1IXA1</accession>
<dbReference type="InterPro" id="IPR039417">
    <property type="entry name" value="Peptidase_C1A_papain-like"/>
</dbReference>
<dbReference type="SUPFAM" id="SSF54001">
    <property type="entry name" value="Cysteine proteinases"/>
    <property type="match status" value="1"/>
</dbReference>
<feature type="domain" description="Peptidase C1A papain C-terminal" evidence="9">
    <location>
        <begin position="138"/>
        <end position="351"/>
    </location>
</feature>
<dbReference type="EMBL" id="JAWXYG010000011">
    <property type="protein sequence ID" value="KAK4259617.1"/>
    <property type="molecule type" value="Genomic_DNA"/>
</dbReference>
<evidence type="ECO:0000259" key="9">
    <source>
        <dbReference type="SMART" id="SM00645"/>
    </source>
</evidence>
<evidence type="ECO:0000256" key="1">
    <source>
        <dbReference type="ARBA" id="ARBA00008455"/>
    </source>
</evidence>
<dbReference type="InterPro" id="IPR013201">
    <property type="entry name" value="Prot_inhib_I29"/>
</dbReference>
<dbReference type="InterPro" id="IPR038765">
    <property type="entry name" value="Papain-like_cys_pep_sf"/>
</dbReference>
<organism evidence="11 12">
    <name type="scientific">Acacia crassicarpa</name>
    <name type="common">northern wattle</name>
    <dbReference type="NCBI Taxonomy" id="499986"/>
    <lineage>
        <taxon>Eukaryota</taxon>
        <taxon>Viridiplantae</taxon>
        <taxon>Streptophyta</taxon>
        <taxon>Embryophyta</taxon>
        <taxon>Tracheophyta</taxon>
        <taxon>Spermatophyta</taxon>
        <taxon>Magnoliopsida</taxon>
        <taxon>eudicotyledons</taxon>
        <taxon>Gunneridae</taxon>
        <taxon>Pentapetalae</taxon>
        <taxon>rosids</taxon>
        <taxon>fabids</taxon>
        <taxon>Fabales</taxon>
        <taxon>Fabaceae</taxon>
        <taxon>Caesalpinioideae</taxon>
        <taxon>mimosoid clade</taxon>
        <taxon>Acacieae</taxon>
        <taxon>Acacia</taxon>
    </lineage>
</organism>
<dbReference type="PROSITE" id="PS00640">
    <property type="entry name" value="THIOL_PROTEASE_ASN"/>
    <property type="match status" value="1"/>
</dbReference>
<dbReference type="PRINTS" id="PR00705">
    <property type="entry name" value="PAPAIN"/>
</dbReference>
<gene>
    <name evidence="11" type="ORF">QN277_005930</name>
</gene>
<proteinExistence type="inferred from homology"/>
<evidence type="ECO:0000256" key="3">
    <source>
        <dbReference type="ARBA" id="ARBA00022801"/>
    </source>
</evidence>
<dbReference type="GO" id="GO:0008234">
    <property type="term" value="F:cysteine-type peptidase activity"/>
    <property type="evidence" value="ECO:0007669"/>
    <property type="project" value="UniProtKB-KW"/>
</dbReference>
<comment type="similarity">
    <text evidence="1">Belongs to the peptidase C1 family.</text>
</comment>